<dbReference type="Gene3D" id="1.20.1250.20">
    <property type="entry name" value="MFS general substrate transporter like domains"/>
    <property type="match status" value="1"/>
</dbReference>
<dbReference type="PANTHER" id="PTHR23546">
    <property type="entry name" value="TRANSPORT PROTEIN"/>
    <property type="match status" value="1"/>
</dbReference>
<feature type="transmembrane region" description="Helical" evidence="5">
    <location>
        <begin position="39"/>
        <end position="59"/>
    </location>
</feature>
<feature type="transmembrane region" description="Helical" evidence="5">
    <location>
        <begin position="220"/>
        <end position="242"/>
    </location>
</feature>
<comment type="subcellular location">
    <subcellularLocation>
        <location evidence="1">Cell membrane</location>
        <topology evidence="1">Multi-pass membrane protein</topology>
    </subcellularLocation>
</comment>
<feature type="transmembrane region" description="Helical" evidence="5">
    <location>
        <begin position="102"/>
        <end position="126"/>
    </location>
</feature>
<evidence type="ECO:0000259" key="6">
    <source>
        <dbReference type="PROSITE" id="PS50850"/>
    </source>
</evidence>
<feature type="transmembrane region" description="Helical" evidence="5">
    <location>
        <begin position="368"/>
        <end position="389"/>
    </location>
</feature>
<accession>A0ABV7YAG0</accession>
<dbReference type="InterPro" id="IPR036259">
    <property type="entry name" value="MFS_trans_sf"/>
</dbReference>
<dbReference type="EMBL" id="JBHRZH010000006">
    <property type="protein sequence ID" value="MFC3760665.1"/>
    <property type="molecule type" value="Genomic_DNA"/>
</dbReference>
<name>A0ABV7YAG0_9ACTN</name>
<feature type="transmembrane region" description="Helical" evidence="5">
    <location>
        <begin position="71"/>
        <end position="96"/>
    </location>
</feature>
<feature type="transmembrane region" description="Helical" evidence="5">
    <location>
        <begin position="7"/>
        <end position="27"/>
    </location>
</feature>
<comment type="caution">
    <text evidence="7">The sequence shown here is derived from an EMBL/GenBank/DDBJ whole genome shotgun (WGS) entry which is preliminary data.</text>
</comment>
<organism evidence="7 8">
    <name type="scientific">Tenggerimyces flavus</name>
    <dbReference type="NCBI Taxonomy" id="1708749"/>
    <lineage>
        <taxon>Bacteria</taxon>
        <taxon>Bacillati</taxon>
        <taxon>Actinomycetota</taxon>
        <taxon>Actinomycetes</taxon>
        <taxon>Propionibacteriales</taxon>
        <taxon>Nocardioidaceae</taxon>
        <taxon>Tenggerimyces</taxon>
    </lineage>
</organism>
<evidence type="ECO:0000313" key="8">
    <source>
        <dbReference type="Proteomes" id="UP001595699"/>
    </source>
</evidence>
<feature type="transmembrane region" description="Helical" evidence="5">
    <location>
        <begin position="254"/>
        <end position="274"/>
    </location>
</feature>
<keyword evidence="4 5" id="KW-0472">Membrane</keyword>
<gene>
    <name evidence="7" type="ORF">ACFOUW_07435</name>
</gene>
<sequence length="404" mass="41328">MSTRARWVPYVAVVGMFGGQQILAPVIPPLGRSLGLSEIQVGLFITVSSTVILLASPLWGRAVSRFGPKPVIVASLLGVAAALLGFAIVTQVAVATGMSPAVTFWLLLLCRGVGFGLTAAAVPVAVQSHLAASTGTEAERVRSLGMYGAAYGLGAVVGPMLGGLLATWGLMAPLFVPPVLILLIAVVVWVRFQSAGPSAPPEAAAERKALSPFDPRISPYLLTGMVLFVALTSLPVTVGFLVQDRLGLTPEQAAQQTGVALLGYGVASLIAQGVLVRRLGWSPATLLRVGIPASMVALAGLAFAPNLATIVLATTLFGLGHGLALPGYMAGATLRVEQHEQGGLAGLIGATNGAGSIGGPLFGTPLYAFAPGAPFLASAALLGALALFVRWKLPAKKANQVWQR</sequence>
<dbReference type="PROSITE" id="PS50850">
    <property type="entry name" value="MFS"/>
    <property type="match status" value="1"/>
</dbReference>
<dbReference type="InterPro" id="IPR011701">
    <property type="entry name" value="MFS"/>
</dbReference>
<feature type="transmembrane region" description="Helical" evidence="5">
    <location>
        <begin position="147"/>
        <end position="168"/>
    </location>
</feature>
<dbReference type="InterPro" id="IPR020846">
    <property type="entry name" value="MFS_dom"/>
</dbReference>
<evidence type="ECO:0000256" key="3">
    <source>
        <dbReference type="ARBA" id="ARBA00022989"/>
    </source>
</evidence>
<keyword evidence="8" id="KW-1185">Reference proteome</keyword>
<dbReference type="RefSeq" id="WP_205116896.1">
    <property type="nucleotide sequence ID" value="NZ_JAFBCM010000001.1"/>
</dbReference>
<reference evidence="8" key="1">
    <citation type="journal article" date="2019" name="Int. J. Syst. Evol. Microbiol.">
        <title>The Global Catalogue of Microorganisms (GCM) 10K type strain sequencing project: providing services to taxonomists for standard genome sequencing and annotation.</title>
        <authorList>
            <consortium name="The Broad Institute Genomics Platform"/>
            <consortium name="The Broad Institute Genome Sequencing Center for Infectious Disease"/>
            <person name="Wu L."/>
            <person name="Ma J."/>
        </authorList>
    </citation>
    <scope>NUCLEOTIDE SEQUENCE [LARGE SCALE GENOMIC DNA]</scope>
    <source>
        <strain evidence="8">CGMCC 4.7241</strain>
    </source>
</reference>
<feature type="transmembrane region" description="Helical" evidence="5">
    <location>
        <begin position="174"/>
        <end position="192"/>
    </location>
</feature>
<evidence type="ECO:0000313" key="7">
    <source>
        <dbReference type="EMBL" id="MFC3760665.1"/>
    </source>
</evidence>
<proteinExistence type="predicted"/>
<dbReference type="InterPro" id="IPR001958">
    <property type="entry name" value="Tet-R_TetA/multi-R_MdtG-like"/>
</dbReference>
<dbReference type="Pfam" id="PF07690">
    <property type="entry name" value="MFS_1"/>
    <property type="match status" value="1"/>
</dbReference>
<keyword evidence="2 5" id="KW-0812">Transmembrane</keyword>
<evidence type="ECO:0000256" key="5">
    <source>
        <dbReference type="SAM" id="Phobius"/>
    </source>
</evidence>
<dbReference type="SUPFAM" id="SSF103473">
    <property type="entry name" value="MFS general substrate transporter"/>
    <property type="match status" value="1"/>
</dbReference>
<feature type="domain" description="Major facilitator superfamily (MFS) profile" evidence="6">
    <location>
        <begin position="1"/>
        <end position="397"/>
    </location>
</feature>
<evidence type="ECO:0000256" key="4">
    <source>
        <dbReference type="ARBA" id="ARBA00023136"/>
    </source>
</evidence>
<evidence type="ECO:0000256" key="1">
    <source>
        <dbReference type="ARBA" id="ARBA00004651"/>
    </source>
</evidence>
<dbReference type="Proteomes" id="UP001595699">
    <property type="component" value="Unassembled WGS sequence"/>
</dbReference>
<protein>
    <submittedName>
        <fullName evidence="7">MFS transporter</fullName>
    </submittedName>
</protein>
<dbReference type="PRINTS" id="PR01035">
    <property type="entry name" value="TCRTETA"/>
</dbReference>
<keyword evidence="3 5" id="KW-1133">Transmembrane helix</keyword>
<evidence type="ECO:0000256" key="2">
    <source>
        <dbReference type="ARBA" id="ARBA00022692"/>
    </source>
</evidence>
<dbReference type="PANTHER" id="PTHR23546:SF1">
    <property type="entry name" value="MEMBRANE PROTEIN"/>
    <property type="match status" value="1"/>
</dbReference>